<comment type="subcellular location">
    <subcellularLocation>
        <location evidence="1">Membrane</location>
        <topology evidence="1">Multi-pass membrane protein</topology>
    </subcellularLocation>
</comment>
<keyword evidence="5 7" id="KW-0472">Membrane</keyword>
<dbReference type="NCBIfam" id="TIGR00797">
    <property type="entry name" value="matE"/>
    <property type="match status" value="1"/>
</dbReference>
<feature type="transmembrane region" description="Helical" evidence="7">
    <location>
        <begin position="621"/>
        <end position="641"/>
    </location>
</feature>
<dbReference type="InterPro" id="IPR045069">
    <property type="entry name" value="MATE_euk"/>
</dbReference>
<dbReference type="KEGG" id="glz:GLAREA_08226"/>
<feature type="compositionally biased region" description="Low complexity" evidence="6">
    <location>
        <begin position="9"/>
        <end position="31"/>
    </location>
</feature>
<dbReference type="OrthoDB" id="2126698at2759"/>
<evidence type="ECO:0000256" key="7">
    <source>
        <dbReference type="SAM" id="Phobius"/>
    </source>
</evidence>
<evidence type="ECO:0000256" key="6">
    <source>
        <dbReference type="SAM" id="MobiDB-lite"/>
    </source>
</evidence>
<dbReference type="eggNOG" id="KOG1347">
    <property type="taxonomic scope" value="Eukaryota"/>
</dbReference>
<dbReference type="InterPro" id="IPR002528">
    <property type="entry name" value="MATE_fam"/>
</dbReference>
<keyword evidence="4 7" id="KW-1133">Transmembrane helix</keyword>
<proteinExistence type="inferred from homology"/>
<feature type="transmembrane region" description="Helical" evidence="7">
    <location>
        <begin position="475"/>
        <end position="500"/>
    </location>
</feature>
<evidence type="ECO:0008006" key="10">
    <source>
        <dbReference type="Google" id="ProtNLM"/>
    </source>
</evidence>
<dbReference type="GO" id="GO:0042910">
    <property type="term" value="F:xenobiotic transmembrane transporter activity"/>
    <property type="evidence" value="ECO:0007669"/>
    <property type="project" value="InterPro"/>
</dbReference>
<evidence type="ECO:0000256" key="5">
    <source>
        <dbReference type="ARBA" id="ARBA00023136"/>
    </source>
</evidence>
<dbReference type="CDD" id="cd13132">
    <property type="entry name" value="MATE_eukaryotic"/>
    <property type="match status" value="1"/>
</dbReference>
<comment type="similarity">
    <text evidence="2">Belongs to the multi antimicrobial extrusion (MATE) (TC 2.A.66.1) family.</text>
</comment>
<feature type="transmembrane region" description="Helical" evidence="7">
    <location>
        <begin position="370"/>
        <end position="389"/>
    </location>
</feature>
<feature type="region of interest" description="Disordered" evidence="6">
    <location>
        <begin position="158"/>
        <end position="191"/>
    </location>
</feature>
<evidence type="ECO:0000256" key="2">
    <source>
        <dbReference type="ARBA" id="ARBA00010199"/>
    </source>
</evidence>
<dbReference type="GO" id="GO:0016020">
    <property type="term" value="C:membrane"/>
    <property type="evidence" value="ECO:0007669"/>
    <property type="project" value="UniProtKB-SubCell"/>
</dbReference>
<feature type="transmembrane region" description="Helical" evidence="7">
    <location>
        <begin position="521"/>
        <end position="544"/>
    </location>
</feature>
<evidence type="ECO:0000256" key="3">
    <source>
        <dbReference type="ARBA" id="ARBA00022692"/>
    </source>
</evidence>
<dbReference type="STRING" id="1116229.S3CGJ4"/>
<reference evidence="8 9" key="1">
    <citation type="journal article" date="2013" name="BMC Genomics">
        <title>Genomics-driven discovery of the pneumocandin biosynthetic gene cluster in the fungus Glarea lozoyensis.</title>
        <authorList>
            <person name="Chen L."/>
            <person name="Yue Q."/>
            <person name="Zhang X."/>
            <person name="Xiang M."/>
            <person name="Wang C."/>
            <person name="Li S."/>
            <person name="Che Y."/>
            <person name="Ortiz-Lopez F.J."/>
            <person name="Bills G.F."/>
            <person name="Liu X."/>
            <person name="An Z."/>
        </authorList>
    </citation>
    <scope>NUCLEOTIDE SEQUENCE [LARGE SCALE GENOMIC DNA]</scope>
    <source>
        <strain evidence="9">ATCC 20868 / MF5171</strain>
    </source>
</reference>
<protein>
    <recommendedName>
        <fullName evidence="10">MATE efflux family protein</fullName>
    </recommendedName>
</protein>
<name>S3CGJ4_GLAL2</name>
<dbReference type="HOGENOM" id="CLU_012893_1_2_1"/>
<dbReference type="PANTHER" id="PTHR11206">
    <property type="entry name" value="MULTIDRUG RESISTANCE PROTEIN"/>
    <property type="match status" value="1"/>
</dbReference>
<keyword evidence="9" id="KW-1185">Reference proteome</keyword>
<dbReference type="EMBL" id="KE145373">
    <property type="protein sequence ID" value="EPE24374.1"/>
    <property type="molecule type" value="Genomic_DNA"/>
</dbReference>
<evidence type="ECO:0000313" key="9">
    <source>
        <dbReference type="Proteomes" id="UP000016922"/>
    </source>
</evidence>
<evidence type="ECO:0000256" key="1">
    <source>
        <dbReference type="ARBA" id="ARBA00004141"/>
    </source>
</evidence>
<dbReference type="GeneID" id="19467275"/>
<dbReference type="Pfam" id="PF01554">
    <property type="entry name" value="MatE"/>
    <property type="match status" value="2"/>
</dbReference>
<feature type="transmembrane region" description="Helical" evidence="7">
    <location>
        <begin position="395"/>
        <end position="421"/>
    </location>
</feature>
<feature type="transmembrane region" description="Helical" evidence="7">
    <location>
        <begin position="340"/>
        <end position="358"/>
    </location>
</feature>
<feature type="transmembrane region" description="Helical" evidence="7">
    <location>
        <begin position="442"/>
        <end position="463"/>
    </location>
</feature>
<feature type="transmembrane region" description="Helical" evidence="7">
    <location>
        <begin position="556"/>
        <end position="575"/>
    </location>
</feature>
<dbReference type="GO" id="GO:1990961">
    <property type="term" value="P:xenobiotic detoxification by transmembrane export across the plasma membrane"/>
    <property type="evidence" value="ECO:0007669"/>
    <property type="project" value="InterPro"/>
</dbReference>
<dbReference type="AlphaFoldDB" id="S3CGJ4"/>
<sequence>MSTPSKPIARQASRSSSIARSPFSSSYLSSSPIAQASLARDLAEYSEDEIETAENGEDDSSDDESSEASTVKPGERNHSMASSYRRPSFVAFGGTRPAIAPHPHEATYLSKKERKQSRAEERSLLRDNNLAPPKHGQPAKRGALGQLYKRVFGTRRPVEEGDAENPPMDPSFTAEPSETSLLLPNGVPESHRNQKERLNKQWEEAVASGLIKTTWQREAKTIFGYAGPLTITFLLQYSLTVASIFTVGRLGTIELGAVSLASMTANITGYAIYQGLATSLDTLCAQAYGSGRKQLVGLQLQRMVWFLWCLTIPIGIFWLSAEKVLEYIVPEKRSAELAGLYLRVLLAGAPGYSCFEAGKRFVQAQGLFSATTYVLLIGAPLNAFMNWLFVWHFGWGFIGAPIAVAITDNLLPLLLFLYVYFVDGHQCWNGFTRKAFRNWGPMVRLAIPGLLMVEAEFLAFEILTLASSYFSTTHLAAQSVLATITGITFQIPFPISIAASTRVANLIGATLTDAAKTSAKVAFVIASLVGLLNVVLLSAARNYIPQLFTNDKEVVHLVATVLPICAAFQLFDALAANANGLLRGLGRQEIGGYVNLFCYYVIAMPISFGTAFGWGWELEGLWSGVALALGLVAGIEAWFLARTNWQDAVEAAKSRNNAG</sequence>
<feature type="transmembrane region" description="Helical" evidence="7">
    <location>
        <begin position="596"/>
        <end position="615"/>
    </location>
</feature>
<gene>
    <name evidence="8" type="ORF">GLAREA_08226</name>
</gene>
<feature type="region of interest" description="Disordered" evidence="6">
    <location>
        <begin position="1"/>
        <end position="146"/>
    </location>
</feature>
<organism evidence="8 9">
    <name type="scientific">Glarea lozoyensis (strain ATCC 20868 / MF5171)</name>
    <dbReference type="NCBI Taxonomy" id="1116229"/>
    <lineage>
        <taxon>Eukaryota</taxon>
        <taxon>Fungi</taxon>
        <taxon>Dikarya</taxon>
        <taxon>Ascomycota</taxon>
        <taxon>Pezizomycotina</taxon>
        <taxon>Leotiomycetes</taxon>
        <taxon>Helotiales</taxon>
        <taxon>Helotiaceae</taxon>
        <taxon>Glarea</taxon>
    </lineage>
</organism>
<feature type="compositionally biased region" description="Acidic residues" evidence="6">
    <location>
        <begin position="44"/>
        <end position="66"/>
    </location>
</feature>
<dbReference type="Proteomes" id="UP000016922">
    <property type="component" value="Unassembled WGS sequence"/>
</dbReference>
<dbReference type="GO" id="GO:0015297">
    <property type="term" value="F:antiporter activity"/>
    <property type="evidence" value="ECO:0007669"/>
    <property type="project" value="InterPro"/>
</dbReference>
<feature type="transmembrane region" description="Helical" evidence="7">
    <location>
        <begin position="303"/>
        <end position="320"/>
    </location>
</feature>
<keyword evidence="3 7" id="KW-0812">Transmembrane</keyword>
<dbReference type="OMA" id="AAWFELF"/>
<evidence type="ECO:0000313" key="8">
    <source>
        <dbReference type="EMBL" id="EPE24374.1"/>
    </source>
</evidence>
<evidence type="ECO:0000256" key="4">
    <source>
        <dbReference type="ARBA" id="ARBA00022989"/>
    </source>
</evidence>
<dbReference type="RefSeq" id="XP_008088462.1">
    <property type="nucleotide sequence ID" value="XM_008090271.1"/>
</dbReference>
<accession>S3CGJ4</accession>
<feature type="compositionally biased region" description="Basic and acidic residues" evidence="6">
    <location>
        <begin position="116"/>
        <end position="125"/>
    </location>
</feature>